<name>A0A382LJH8_9ZZZZ</name>
<dbReference type="InterPro" id="IPR013830">
    <property type="entry name" value="SGNH_hydro"/>
</dbReference>
<dbReference type="Gene3D" id="3.40.50.1110">
    <property type="entry name" value="SGNH hydrolase"/>
    <property type="match status" value="1"/>
</dbReference>
<keyword evidence="1" id="KW-0812">Transmembrane</keyword>
<protein>
    <recommendedName>
        <fullName evidence="2">SGNH hydrolase-type esterase domain-containing protein</fullName>
    </recommendedName>
</protein>
<dbReference type="Pfam" id="PF13472">
    <property type="entry name" value="Lipase_GDSL_2"/>
    <property type="match status" value="1"/>
</dbReference>
<reference evidence="3" key="1">
    <citation type="submission" date="2018-05" db="EMBL/GenBank/DDBJ databases">
        <authorList>
            <person name="Lanie J.A."/>
            <person name="Ng W.-L."/>
            <person name="Kazmierczak K.M."/>
            <person name="Andrzejewski T.M."/>
            <person name="Davidsen T.M."/>
            <person name="Wayne K.J."/>
            <person name="Tettelin H."/>
            <person name="Glass J.I."/>
            <person name="Rusch D."/>
            <person name="Podicherti R."/>
            <person name="Tsui H.-C.T."/>
            <person name="Winkler M.E."/>
        </authorList>
    </citation>
    <scope>NUCLEOTIDE SEQUENCE</scope>
</reference>
<accession>A0A382LJH8</accession>
<evidence type="ECO:0000259" key="2">
    <source>
        <dbReference type="Pfam" id="PF13472"/>
    </source>
</evidence>
<evidence type="ECO:0000256" key="1">
    <source>
        <dbReference type="SAM" id="Phobius"/>
    </source>
</evidence>
<proteinExistence type="predicted"/>
<gene>
    <name evidence="3" type="ORF">METZ01_LOCUS289644</name>
</gene>
<feature type="domain" description="SGNH hydrolase-type esterase" evidence="2">
    <location>
        <begin position="133"/>
        <end position="211"/>
    </location>
</feature>
<sequence length="260" mass="29919">MNFYTDILPLVVVLAFLFLGSAYGIRKIKVRCSNYLANSFLALGSLVFCFGLLEILAINYLSFLPDPEKRFPPIADFFNERIPFVRIKDSIVYINPPHREATTFGHKFKTNYLGFREKNFEGKKPPNTFRILVFGDSYTYGTGVSEDHRFTNLLEGFLNKKGGAKRYEVLNFGVAGYNTDQERDLMEAMLRWIECDLVVIGFYSNDMAMTTKNRMKSFHVYDHITNINGEKVGTFSNSVRNFSTLPVGEPLEFRRPTSWL</sequence>
<dbReference type="SUPFAM" id="SSF52266">
    <property type="entry name" value="SGNH hydrolase"/>
    <property type="match status" value="1"/>
</dbReference>
<organism evidence="3">
    <name type="scientific">marine metagenome</name>
    <dbReference type="NCBI Taxonomy" id="408172"/>
    <lineage>
        <taxon>unclassified sequences</taxon>
        <taxon>metagenomes</taxon>
        <taxon>ecological metagenomes</taxon>
    </lineage>
</organism>
<evidence type="ECO:0000313" key="3">
    <source>
        <dbReference type="EMBL" id="SVC36790.1"/>
    </source>
</evidence>
<keyword evidence="1" id="KW-1133">Transmembrane helix</keyword>
<keyword evidence="1" id="KW-0472">Membrane</keyword>
<dbReference type="EMBL" id="UINC01087435">
    <property type="protein sequence ID" value="SVC36790.1"/>
    <property type="molecule type" value="Genomic_DNA"/>
</dbReference>
<dbReference type="AlphaFoldDB" id="A0A382LJH8"/>
<feature type="transmembrane region" description="Helical" evidence="1">
    <location>
        <begin position="40"/>
        <end position="61"/>
    </location>
</feature>
<dbReference type="InterPro" id="IPR036514">
    <property type="entry name" value="SGNH_hydro_sf"/>
</dbReference>